<evidence type="ECO:0000313" key="2">
    <source>
        <dbReference type="Proteomes" id="UP001216390"/>
    </source>
</evidence>
<evidence type="ECO:0000313" key="1">
    <source>
        <dbReference type="EMBL" id="WCO67585.1"/>
    </source>
</evidence>
<name>A0AAF0BWA0_9ACTN</name>
<dbReference type="RefSeq" id="WP_272737106.1">
    <property type="nucleotide sequence ID" value="NZ_CP116942.1"/>
</dbReference>
<dbReference type="EMBL" id="CP116942">
    <property type="protein sequence ID" value="WCO67585.1"/>
    <property type="molecule type" value="Genomic_DNA"/>
</dbReference>
<protein>
    <submittedName>
        <fullName evidence="1">Acyl carrier protein</fullName>
    </submittedName>
</protein>
<dbReference type="InterPro" id="IPR036736">
    <property type="entry name" value="ACP-like_sf"/>
</dbReference>
<accession>A0AAF0BWA0</accession>
<dbReference type="Proteomes" id="UP001216390">
    <property type="component" value="Chromosome"/>
</dbReference>
<organism evidence="1 2">
    <name type="scientific">Iamia majanohamensis</name>
    <dbReference type="NCBI Taxonomy" id="467976"/>
    <lineage>
        <taxon>Bacteria</taxon>
        <taxon>Bacillati</taxon>
        <taxon>Actinomycetota</taxon>
        <taxon>Acidimicrobiia</taxon>
        <taxon>Acidimicrobiales</taxon>
        <taxon>Iamiaceae</taxon>
        <taxon>Iamia</taxon>
    </lineage>
</organism>
<gene>
    <name evidence="1" type="ORF">PO878_02475</name>
</gene>
<sequence length="98" mass="10771">MPGPSDRTTALLDEVRAMLTEIIGEDEMIGIDVELDSSLAEDIELESIEFVALAEKITERHGEDVDLIGWLAEMELDDLITLTVGEVVAFLERSGVQP</sequence>
<dbReference type="Gene3D" id="1.10.1200.10">
    <property type="entry name" value="ACP-like"/>
    <property type="match status" value="1"/>
</dbReference>
<reference evidence="1" key="1">
    <citation type="submission" date="2023-01" db="EMBL/GenBank/DDBJ databases">
        <title>The diversity of Class Acidimicrobiia in South China Sea sediment environments and the proposal of Iamia marina sp. nov., a novel species of the genus Iamia.</title>
        <authorList>
            <person name="He Y."/>
            <person name="Tian X."/>
        </authorList>
    </citation>
    <scope>NUCLEOTIDE SEQUENCE</scope>
    <source>
        <strain evidence="1">DSM 19957</strain>
    </source>
</reference>
<proteinExistence type="predicted"/>
<dbReference type="KEGG" id="ima:PO878_02475"/>
<keyword evidence="2" id="KW-1185">Reference proteome</keyword>
<dbReference type="AlphaFoldDB" id="A0AAF0BWA0"/>